<proteinExistence type="predicted"/>
<accession>A0ABV7QDY6</accession>
<organism evidence="2 3">
    <name type="scientific">Amycolatopsis halotolerans</name>
    <dbReference type="NCBI Taxonomy" id="330083"/>
    <lineage>
        <taxon>Bacteria</taxon>
        <taxon>Bacillati</taxon>
        <taxon>Actinomycetota</taxon>
        <taxon>Actinomycetes</taxon>
        <taxon>Pseudonocardiales</taxon>
        <taxon>Pseudonocardiaceae</taxon>
        <taxon>Amycolatopsis</taxon>
    </lineage>
</organism>
<feature type="transmembrane region" description="Helical" evidence="1">
    <location>
        <begin position="12"/>
        <end position="34"/>
    </location>
</feature>
<feature type="transmembrane region" description="Helical" evidence="1">
    <location>
        <begin position="140"/>
        <end position="161"/>
    </location>
</feature>
<keyword evidence="1" id="KW-1133">Transmembrane helix</keyword>
<gene>
    <name evidence="2" type="ORF">ACFORO_09565</name>
</gene>
<protein>
    <submittedName>
        <fullName evidence="2">Uncharacterized protein</fullName>
    </submittedName>
</protein>
<keyword evidence="3" id="KW-1185">Reference proteome</keyword>
<dbReference type="Proteomes" id="UP001595764">
    <property type="component" value="Unassembled WGS sequence"/>
</dbReference>
<sequence length="171" mass="18188">MTERTGRIPAGVLLAIGFAVLLAVREAVFLIWPFGSVPSVSPGSRWDAADALSLTTGFVPTEDGTLSISMLGGLVSQVFCGVCCLAGAMLLALRNPLGRTFVLLGAGSRLVVVVVAFVVASVRVDGGRVLDAWGVDPILVLFFLLFLDWLLPLLACAFATGRRVRLWVWTK</sequence>
<keyword evidence="1" id="KW-0812">Transmembrane</keyword>
<feature type="transmembrane region" description="Helical" evidence="1">
    <location>
        <begin position="100"/>
        <end position="120"/>
    </location>
</feature>
<evidence type="ECO:0000256" key="1">
    <source>
        <dbReference type="SAM" id="Phobius"/>
    </source>
</evidence>
<comment type="caution">
    <text evidence="2">The sequence shown here is derived from an EMBL/GenBank/DDBJ whole genome shotgun (WGS) entry which is preliminary data.</text>
</comment>
<feature type="transmembrane region" description="Helical" evidence="1">
    <location>
        <begin position="68"/>
        <end position="93"/>
    </location>
</feature>
<keyword evidence="1" id="KW-0472">Membrane</keyword>
<reference evidence="3" key="1">
    <citation type="journal article" date="2019" name="Int. J. Syst. Evol. Microbiol.">
        <title>The Global Catalogue of Microorganisms (GCM) 10K type strain sequencing project: providing services to taxonomists for standard genome sequencing and annotation.</title>
        <authorList>
            <consortium name="The Broad Institute Genomics Platform"/>
            <consortium name="The Broad Institute Genome Sequencing Center for Infectious Disease"/>
            <person name="Wu L."/>
            <person name="Ma J."/>
        </authorList>
    </citation>
    <scope>NUCLEOTIDE SEQUENCE [LARGE SCALE GENOMIC DNA]</scope>
    <source>
        <strain evidence="3">CGMCC 4.7682</strain>
    </source>
</reference>
<evidence type="ECO:0000313" key="2">
    <source>
        <dbReference type="EMBL" id="MFC3510409.1"/>
    </source>
</evidence>
<dbReference type="RefSeq" id="WP_377872079.1">
    <property type="nucleotide sequence ID" value="NZ_JBHMAY010000035.1"/>
</dbReference>
<dbReference type="EMBL" id="JBHRWI010000013">
    <property type="protein sequence ID" value="MFC3510409.1"/>
    <property type="molecule type" value="Genomic_DNA"/>
</dbReference>
<evidence type="ECO:0000313" key="3">
    <source>
        <dbReference type="Proteomes" id="UP001595764"/>
    </source>
</evidence>
<name>A0ABV7QDY6_9PSEU</name>